<feature type="compositionally biased region" description="Basic residues" evidence="1">
    <location>
        <begin position="1"/>
        <end position="12"/>
    </location>
</feature>
<protein>
    <recommendedName>
        <fullName evidence="4">YtxH domain-containing protein</fullName>
    </recommendedName>
</protein>
<comment type="caution">
    <text evidence="2">The sequence shown here is derived from an EMBL/GenBank/DDBJ whole genome shotgun (WGS) entry which is preliminary data.</text>
</comment>
<reference evidence="2 3" key="1">
    <citation type="submission" date="2012-09" db="EMBL/GenBank/DDBJ databases">
        <title>Draft Genome Sequences of 6 Strains from Genus Thauera.</title>
        <authorList>
            <person name="Liu B."/>
            <person name="Shapleigh J.P."/>
            <person name="Frostegard A.H."/>
        </authorList>
    </citation>
    <scope>NUCLEOTIDE SEQUENCE [LARGE SCALE GENOMIC DNA]</scope>
    <source>
        <strain evidence="2 3">B4P</strain>
    </source>
</reference>
<evidence type="ECO:0008006" key="4">
    <source>
        <dbReference type="Google" id="ProtNLM"/>
    </source>
</evidence>
<dbReference type="OrthoDB" id="5797326at2"/>
<feature type="region of interest" description="Disordered" evidence="1">
    <location>
        <begin position="1"/>
        <end position="24"/>
    </location>
</feature>
<organism evidence="2 3">
    <name type="scientific">Thauera phenylacetica B4P</name>
    <dbReference type="NCBI Taxonomy" id="1234382"/>
    <lineage>
        <taxon>Bacteria</taxon>
        <taxon>Pseudomonadati</taxon>
        <taxon>Pseudomonadota</taxon>
        <taxon>Betaproteobacteria</taxon>
        <taxon>Rhodocyclales</taxon>
        <taxon>Zoogloeaceae</taxon>
        <taxon>Thauera</taxon>
    </lineage>
</organism>
<evidence type="ECO:0000256" key="1">
    <source>
        <dbReference type="SAM" id="MobiDB-lite"/>
    </source>
</evidence>
<dbReference type="AlphaFoldDB" id="N6YRI4"/>
<proteinExistence type="predicted"/>
<name>N6YRI4_9RHOO</name>
<evidence type="ECO:0000313" key="3">
    <source>
        <dbReference type="Proteomes" id="UP000013047"/>
    </source>
</evidence>
<evidence type="ECO:0000313" key="2">
    <source>
        <dbReference type="EMBL" id="ENO96896.1"/>
    </source>
</evidence>
<dbReference type="Proteomes" id="UP000013047">
    <property type="component" value="Unassembled WGS sequence"/>
</dbReference>
<sequence>MSKKHKKAHRRGDRGMQGAGGPMNQGHYGQYGQYGMGGMGADPAAGMYAAEAAFAQGPGAGYGPGAGAWPGGLQAGLQAGLGPTGLDGGLLQGMPAFLRTRNSEQFLLGALIGAAAAWVLSDEELRGKIVKSAMKLYAGVAGGFEEMKEQMADIRAEVEAEQHGDA</sequence>
<dbReference type="EMBL" id="AMXF01000076">
    <property type="protein sequence ID" value="ENO96896.1"/>
    <property type="molecule type" value="Genomic_DNA"/>
</dbReference>
<keyword evidence="3" id="KW-1185">Reference proteome</keyword>
<accession>N6YRI4</accession>
<gene>
    <name evidence="2" type="ORF">C667_11699</name>
</gene>
<dbReference type="RefSeq" id="WP_004363569.1">
    <property type="nucleotide sequence ID" value="NZ_AMXF01000076.1"/>
</dbReference>